<dbReference type="InterPro" id="IPR019775">
    <property type="entry name" value="WD40_repeat_CS"/>
</dbReference>
<evidence type="ECO:0000256" key="2">
    <source>
        <dbReference type="ARBA" id="ARBA00022574"/>
    </source>
</evidence>
<dbReference type="EC" id="2.3.1.48" evidence="9"/>
<feature type="compositionally biased region" description="Low complexity" evidence="7">
    <location>
        <begin position="100"/>
        <end position="125"/>
    </location>
</feature>
<proteinExistence type="predicted"/>
<gene>
    <name evidence="9" type="ORF">TGCOUG_247250</name>
</gene>
<evidence type="ECO:0000313" key="9">
    <source>
        <dbReference type="EMBL" id="PIM04693.1"/>
    </source>
</evidence>
<dbReference type="Pfam" id="PF00400">
    <property type="entry name" value="WD40"/>
    <property type="match status" value="2"/>
</dbReference>
<dbReference type="SUPFAM" id="SSF50978">
    <property type="entry name" value="WD40 repeat-like"/>
    <property type="match status" value="1"/>
</dbReference>
<keyword evidence="3" id="KW-0677">Repeat</keyword>
<accession>A0A2G8YBS0</accession>
<dbReference type="PANTHER" id="PTHR22850">
    <property type="entry name" value="WD40 REPEAT FAMILY"/>
    <property type="match status" value="1"/>
</dbReference>
<feature type="compositionally biased region" description="Acidic residues" evidence="7">
    <location>
        <begin position="228"/>
        <end position="247"/>
    </location>
</feature>
<keyword evidence="4" id="KW-0156">Chromatin regulator</keyword>
<sequence length="670" mass="71492">MPTAPKNAASPAGDVATTKDSVPFTRVSCSPLAPSVVRHPRSEVQLDRGGAQNASEAIRTESDKEATRRATSGRSPSSAASEQEGNAMTGEEATRPLALEPQTPASAETTAEAEATDAKQTAPSVPVLPLSVSASLLPTFSLSSPKNGGLEQAPVPGKRPVTDEAVSPSASRKRLRKPDGKDLPDAAKATENAEHNALCDAHAQSSQPVCTADAPRSPSGRRLRTVPEEGEDNEESDGEKEDEEEGDRNDPAVIAEEFNNWKVNTKVLYDLVMNYTLEWPSLTVQWLPGLTTKTGAASVSQRLLIGTHTSSGDDNSLLVLQVSLPAKPIEDEAARTYVERPTDYDGFSFGLLPCKFKTVKSFPHEGEVNVARFMPQKADIVATMGPQGFVSIYDLSMDSAHSEGAVLKLPGHTTDGFGLAWNAMVHGRLASTSNAGAICLHDVQAAPAASAADAPLRTWTVSKGAVNDCCWIPGEAALLASCGDDGIVSVWDMRDDSPNSAAVQFKASEADLLTCLCADEQQPNTIVCGDNRGHLRVFDRRRGEKPVHVVDAAHDGEVTRVAFAGCEAGLLSSAGRDRFVSLWDLKKVGEEQSEEDAEDGPPELLFSHGGHVAAVSDMAWNREDLASLDKVVASVGEDNRLQIWQLVSTTGVTNLWLNFCNFLVFKDLHQ</sequence>
<evidence type="ECO:0000259" key="8">
    <source>
        <dbReference type="Pfam" id="PF12265"/>
    </source>
</evidence>
<dbReference type="InterPro" id="IPR022052">
    <property type="entry name" value="Histone-bd_RBBP4-like_N"/>
</dbReference>
<name>A0A2G8YBS0_TOXGO</name>
<feature type="repeat" description="WD" evidence="6">
    <location>
        <begin position="608"/>
        <end position="654"/>
    </location>
</feature>
<dbReference type="GO" id="GO:0005634">
    <property type="term" value="C:nucleus"/>
    <property type="evidence" value="ECO:0007669"/>
    <property type="project" value="UniProtKB-SubCell"/>
</dbReference>
<dbReference type="Gene3D" id="2.130.10.10">
    <property type="entry name" value="YVTN repeat-like/Quinoprotein amine dehydrogenase"/>
    <property type="match status" value="1"/>
</dbReference>
<feature type="region of interest" description="Disordered" evidence="7">
    <location>
        <begin position="201"/>
        <end position="251"/>
    </location>
</feature>
<feature type="repeat" description="WD" evidence="6">
    <location>
        <begin position="551"/>
        <end position="593"/>
    </location>
</feature>
<dbReference type="PROSITE" id="PS50082">
    <property type="entry name" value="WD_REPEATS_2"/>
    <property type="match status" value="2"/>
</dbReference>
<dbReference type="EMBL" id="AGQR02000323">
    <property type="protein sequence ID" value="PIM04693.1"/>
    <property type="molecule type" value="Genomic_DNA"/>
</dbReference>
<evidence type="ECO:0000256" key="6">
    <source>
        <dbReference type="PROSITE-ProRule" id="PRU00221"/>
    </source>
</evidence>
<reference evidence="9 10" key="1">
    <citation type="journal article" date="2016" name="Nat. Commun.">
        <title>Local admixture of amplified and diversified secreted pathogenesis determinants shapes mosaic Toxoplasma gondii genomes.</title>
        <authorList>
            <person name="Lorenzi H."/>
            <person name="Khan A."/>
            <person name="Behnke M.S."/>
            <person name="Namasivayam S."/>
            <person name="Swapna L.S."/>
            <person name="Hadjithomas M."/>
            <person name="Karamycheva S."/>
            <person name="Pinney D."/>
            <person name="Brunk B.P."/>
            <person name="Ajioka J.W."/>
            <person name="Ajzenberg D."/>
            <person name="Boothroyd J.C."/>
            <person name="Boyle J.P."/>
            <person name="Darde M.L."/>
            <person name="Diaz-Miranda M.A."/>
            <person name="Dubey J.P."/>
            <person name="Fritz H.M."/>
            <person name="Gennari S.M."/>
            <person name="Gregory B.D."/>
            <person name="Kim K."/>
            <person name="Saeij J.P."/>
            <person name="Su C."/>
            <person name="White M.W."/>
            <person name="Zhu X.Q."/>
            <person name="Howe D.K."/>
            <person name="Rosenthal B.M."/>
            <person name="Grigg M.E."/>
            <person name="Parkinson J."/>
            <person name="Liu L."/>
            <person name="Kissinger J.C."/>
            <person name="Roos D.S."/>
            <person name="Sibley L.D."/>
        </authorList>
    </citation>
    <scope>NUCLEOTIDE SEQUENCE [LARGE SCALE GENOMIC DNA]</scope>
    <source>
        <strain evidence="9 10">COUG</strain>
    </source>
</reference>
<evidence type="ECO:0000256" key="3">
    <source>
        <dbReference type="ARBA" id="ARBA00022737"/>
    </source>
</evidence>
<evidence type="ECO:0000256" key="7">
    <source>
        <dbReference type="SAM" id="MobiDB-lite"/>
    </source>
</evidence>
<protein>
    <submittedName>
        <fullName evidence="9">RbAp46</fullName>
        <ecNumber evidence="9">2.3.1.48</ecNumber>
    </submittedName>
</protein>
<organism evidence="9 10">
    <name type="scientific">Toxoplasma gondii COUG</name>
    <dbReference type="NCBI Taxonomy" id="1074873"/>
    <lineage>
        <taxon>Eukaryota</taxon>
        <taxon>Sar</taxon>
        <taxon>Alveolata</taxon>
        <taxon>Apicomplexa</taxon>
        <taxon>Conoidasida</taxon>
        <taxon>Coccidia</taxon>
        <taxon>Eucoccidiorida</taxon>
        <taxon>Eimeriorina</taxon>
        <taxon>Sarcocystidae</taxon>
        <taxon>Toxoplasma</taxon>
    </lineage>
</organism>
<dbReference type="Pfam" id="PF12265">
    <property type="entry name" value="CAF1C_H4-bd"/>
    <property type="match status" value="1"/>
</dbReference>
<dbReference type="AlphaFoldDB" id="A0A2G8YBS0"/>
<dbReference type="PROSITE" id="PS00678">
    <property type="entry name" value="WD_REPEATS_1"/>
    <property type="match status" value="1"/>
</dbReference>
<keyword evidence="9" id="KW-0808">Transferase</keyword>
<feature type="region of interest" description="Disordered" evidence="7">
    <location>
        <begin position="1"/>
        <end position="125"/>
    </location>
</feature>
<dbReference type="GO" id="GO:0061733">
    <property type="term" value="F:protein-lysine-acetyltransferase activity"/>
    <property type="evidence" value="ECO:0007669"/>
    <property type="project" value="UniProtKB-EC"/>
</dbReference>
<dbReference type="InterPro" id="IPR015943">
    <property type="entry name" value="WD40/YVTN_repeat-like_dom_sf"/>
</dbReference>
<keyword evidence="2 6" id="KW-0853">WD repeat</keyword>
<keyword evidence="9" id="KW-0012">Acyltransferase</keyword>
<dbReference type="VEuPathDB" id="ToxoDB:TGCOUG_247250"/>
<comment type="caution">
    <text evidence="9">The sequence shown here is derived from an EMBL/GenBank/DDBJ whole genome shotgun (WGS) entry which is preliminary data.</text>
</comment>
<dbReference type="InterPro" id="IPR036322">
    <property type="entry name" value="WD40_repeat_dom_sf"/>
</dbReference>
<dbReference type="Proteomes" id="UP000236343">
    <property type="component" value="Unassembled WGS sequence"/>
</dbReference>
<evidence type="ECO:0000256" key="4">
    <source>
        <dbReference type="ARBA" id="ARBA00022853"/>
    </source>
</evidence>
<feature type="domain" description="Histone-binding protein RBBP4-like N-terminal" evidence="8">
    <location>
        <begin position="256"/>
        <end position="325"/>
    </location>
</feature>
<dbReference type="InterPro" id="IPR001680">
    <property type="entry name" value="WD40_rpt"/>
</dbReference>
<comment type="subcellular location">
    <subcellularLocation>
        <location evidence="1">Nucleus</location>
    </subcellularLocation>
</comment>
<dbReference type="SMART" id="SM00320">
    <property type="entry name" value="WD40"/>
    <property type="match status" value="6"/>
</dbReference>
<feature type="compositionally biased region" description="Polar residues" evidence="7">
    <location>
        <begin position="69"/>
        <end position="86"/>
    </location>
</feature>
<feature type="region of interest" description="Disordered" evidence="7">
    <location>
        <begin position="138"/>
        <end position="186"/>
    </location>
</feature>
<dbReference type="GO" id="GO:0006325">
    <property type="term" value="P:chromatin organization"/>
    <property type="evidence" value="ECO:0007669"/>
    <property type="project" value="UniProtKB-KW"/>
</dbReference>
<keyword evidence="5" id="KW-0539">Nucleus</keyword>
<evidence type="ECO:0000256" key="1">
    <source>
        <dbReference type="ARBA" id="ARBA00004123"/>
    </source>
</evidence>
<evidence type="ECO:0000313" key="10">
    <source>
        <dbReference type="Proteomes" id="UP000236343"/>
    </source>
</evidence>
<dbReference type="InterPro" id="IPR050459">
    <property type="entry name" value="WD_repeat_RBAP46/RBAP48/MSI1"/>
</dbReference>
<feature type="compositionally biased region" description="Basic and acidic residues" evidence="7">
    <location>
        <begin position="58"/>
        <end position="68"/>
    </location>
</feature>
<evidence type="ECO:0000256" key="5">
    <source>
        <dbReference type="ARBA" id="ARBA00023242"/>
    </source>
</evidence>